<evidence type="ECO:0000313" key="1">
    <source>
        <dbReference type="EMBL" id="EHK63058.1"/>
    </source>
</evidence>
<protein>
    <submittedName>
        <fullName evidence="1">Uncharacterized protein</fullName>
    </submittedName>
</protein>
<reference evidence="1 2" key="1">
    <citation type="journal article" date="2012" name="J. Bacteriol.">
        <title>Genome sequence of the highly efficient arsenite-oxidizing bacterium Achromobacter arsenitoxydans SY8.</title>
        <authorList>
            <person name="Li X."/>
            <person name="Hu Y."/>
            <person name="Gong J."/>
            <person name="Lin Y."/>
            <person name="Johnstone L."/>
            <person name="Rensing C."/>
            <person name="Wang G."/>
        </authorList>
    </citation>
    <scope>NUCLEOTIDE SEQUENCE [LARGE SCALE GENOMIC DNA]</scope>
    <source>
        <strain evidence="1 2">SY8</strain>
    </source>
</reference>
<dbReference type="AlphaFoldDB" id="H0FEV0"/>
<sequence length="32" mass="3577">MIVLMGRMGLVEIVPAQVAMATEIQYRHPHQG</sequence>
<accession>H0FEV0</accession>
<gene>
    <name evidence="1" type="ORF">KYC_26572</name>
</gene>
<evidence type="ECO:0000313" key="2">
    <source>
        <dbReference type="Proteomes" id="UP000003113"/>
    </source>
</evidence>
<proteinExistence type="predicted"/>
<comment type="caution">
    <text evidence="1">The sequence shown here is derived from an EMBL/GenBank/DDBJ whole genome shotgun (WGS) entry which is preliminary data.</text>
</comment>
<name>H0FEV0_9BURK</name>
<dbReference type="Proteomes" id="UP000003113">
    <property type="component" value="Unassembled WGS sequence"/>
</dbReference>
<dbReference type="EMBL" id="AGUF01000087">
    <property type="protein sequence ID" value="EHK63058.1"/>
    <property type="molecule type" value="Genomic_DNA"/>
</dbReference>
<keyword evidence="2" id="KW-1185">Reference proteome</keyword>
<organism evidence="1 2">
    <name type="scientific">Achromobacter arsenitoxydans SY8</name>
    <dbReference type="NCBI Taxonomy" id="477184"/>
    <lineage>
        <taxon>Bacteria</taxon>
        <taxon>Pseudomonadati</taxon>
        <taxon>Pseudomonadota</taxon>
        <taxon>Betaproteobacteria</taxon>
        <taxon>Burkholderiales</taxon>
        <taxon>Alcaligenaceae</taxon>
        <taxon>Achromobacter</taxon>
    </lineage>
</organism>